<name>A0ABP8IJ75_9BURK</name>
<dbReference type="Proteomes" id="UP001500975">
    <property type="component" value="Unassembled WGS sequence"/>
</dbReference>
<gene>
    <name evidence="1" type="ORF">GCM10023165_56250</name>
</gene>
<evidence type="ECO:0000313" key="1">
    <source>
        <dbReference type="EMBL" id="GAA4359769.1"/>
    </source>
</evidence>
<comment type="caution">
    <text evidence="1">The sequence shown here is derived from an EMBL/GenBank/DDBJ whole genome shotgun (WGS) entry which is preliminary data.</text>
</comment>
<organism evidence="1 2">
    <name type="scientific">Variovorax defluvii</name>
    <dbReference type="NCBI Taxonomy" id="913761"/>
    <lineage>
        <taxon>Bacteria</taxon>
        <taxon>Pseudomonadati</taxon>
        <taxon>Pseudomonadota</taxon>
        <taxon>Betaproteobacteria</taxon>
        <taxon>Burkholderiales</taxon>
        <taxon>Comamonadaceae</taxon>
        <taxon>Variovorax</taxon>
    </lineage>
</organism>
<sequence>MREIRSYLVRVYRHDADSLAGVVEDVRSSRIVPFQSLAELCLVLSGRKRFARRGVRPRRAAP</sequence>
<dbReference type="RefSeq" id="WP_345542167.1">
    <property type="nucleotide sequence ID" value="NZ_BAABGJ010000081.1"/>
</dbReference>
<dbReference type="EMBL" id="BAABGJ010000081">
    <property type="protein sequence ID" value="GAA4359769.1"/>
    <property type="molecule type" value="Genomic_DNA"/>
</dbReference>
<evidence type="ECO:0000313" key="2">
    <source>
        <dbReference type="Proteomes" id="UP001500975"/>
    </source>
</evidence>
<proteinExistence type="predicted"/>
<reference evidence="2" key="1">
    <citation type="journal article" date="2019" name="Int. J. Syst. Evol. Microbiol.">
        <title>The Global Catalogue of Microorganisms (GCM) 10K type strain sequencing project: providing services to taxonomists for standard genome sequencing and annotation.</title>
        <authorList>
            <consortium name="The Broad Institute Genomics Platform"/>
            <consortium name="The Broad Institute Genome Sequencing Center for Infectious Disease"/>
            <person name="Wu L."/>
            <person name="Ma J."/>
        </authorList>
    </citation>
    <scope>NUCLEOTIDE SEQUENCE [LARGE SCALE GENOMIC DNA]</scope>
    <source>
        <strain evidence="2">JCM 17804</strain>
    </source>
</reference>
<keyword evidence="2" id="KW-1185">Reference proteome</keyword>
<accession>A0ABP8IJ75</accession>
<protein>
    <submittedName>
        <fullName evidence="1">Uncharacterized protein</fullName>
    </submittedName>
</protein>